<proteinExistence type="predicted"/>
<name>A0AB35WRB5_9PSED</name>
<dbReference type="Gene3D" id="3.30.420.40">
    <property type="match status" value="1"/>
</dbReference>
<dbReference type="InterPro" id="IPR050696">
    <property type="entry name" value="FtsA/MreB"/>
</dbReference>
<dbReference type="InterPro" id="IPR043129">
    <property type="entry name" value="ATPase_NBD"/>
</dbReference>
<dbReference type="EMBL" id="JAZDQP010000002">
    <property type="protein sequence ID" value="MEE1865670.1"/>
    <property type="molecule type" value="Genomic_DNA"/>
</dbReference>
<gene>
    <name evidence="1" type="primary">pilM</name>
    <name evidence="1" type="ORF">V0R53_04580</name>
</gene>
<organism evidence="1 2">
    <name type="scientific">Pseudomonas auratipiscis</name>
    <dbReference type="NCBI Taxonomy" id="3115853"/>
    <lineage>
        <taxon>Bacteria</taxon>
        <taxon>Pseudomonadati</taxon>
        <taxon>Pseudomonadota</taxon>
        <taxon>Gammaproteobacteria</taxon>
        <taxon>Pseudomonadales</taxon>
        <taxon>Pseudomonadaceae</taxon>
        <taxon>Pseudomonas</taxon>
    </lineage>
</organism>
<dbReference type="PANTHER" id="PTHR32432:SF3">
    <property type="entry name" value="ETHANOLAMINE UTILIZATION PROTEIN EUTJ"/>
    <property type="match status" value="1"/>
</dbReference>
<dbReference type="Pfam" id="PF11104">
    <property type="entry name" value="PilM_2"/>
    <property type="match status" value="2"/>
</dbReference>
<sequence>MLGRMGRDASSLLGVEITPPFIRLVRLCRRRGLYHLQGWALEPLPTGVMHQGWITEPEQVGVVLREAVLRCAGQGRRGAVALPGGLVIEKVLSLPADLEDHLMDERLSSDVGEFVPFALEEAAIDFQSVGPYPGNPLHQQVVVAVCHLALLDALQASAECADLFICAVEPDAHALRRAVQVGGMQDALLLQLEVGALVIHECAAGPVAQRREVPLYECQGSVPVVVAAVDNYLLSRPDRALPAQVFLTGGGARDQSFAEQLEQRLGIEVRHADPFQSVVPAPGLDTLPSRDQAKYLAVACGLAMREGDRCLN</sequence>
<dbReference type="Proteomes" id="UP001307839">
    <property type="component" value="Unassembled WGS sequence"/>
</dbReference>
<protein>
    <submittedName>
        <fullName evidence="1">Pilus assembly protein PilM</fullName>
    </submittedName>
</protein>
<dbReference type="PANTHER" id="PTHR32432">
    <property type="entry name" value="CELL DIVISION PROTEIN FTSA-RELATED"/>
    <property type="match status" value="1"/>
</dbReference>
<accession>A0AB35WRB5</accession>
<evidence type="ECO:0000313" key="2">
    <source>
        <dbReference type="Proteomes" id="UP001307839"/>
    </source>
</evidence>
<dbReference type="InterPro" id="IPR005883">
    <property type="entry name" value="PilM"/>
</dbReference>
<evidence type="ECO:0000313" key="1">
    <source>
        <dbReference type="EMBL" id="MEE1865670.1"/>
    </source>
</evidence>
<dbReference type="RefSeq" id="WP_330078906.1">
    <property type="nucleotide sequence ID" value="NZ_JAZDCU010000002.1"/>
</dbReference>
<comment type="caution">
    <text evidence="1">The sequence shown here is derived from an EMBL/GenBank/DDBJ whole genome shotgun (WGS) entry which is preliminary data.</text>
</comment>
<dbReference type="SUPFAM" id="SSF53067">
    <property type="entry name" value="Actin-like ATPase domain"/>
    <property type="match status" value="2"/>
</dbReference>
<reference evidence="1 2" key="1">
    <citation type="submission" date="2024-01" db="EMBL/GenBank/DDBJ databases">
        <title>Unpublished Manusciprt.</title>
        <authorList>
            <person name="Duman M."/>
            <person name="Valdes E.G."/>
            <person name="Ajmi N."/>
            <person name="Altun S."/>
            <person name="Saticioglu I.B."/>
        </authorList>
    </citation>
    <scope>NUCLEOTIDE SEQUENCE [LARGE SCALE GENOMIC DNA]</scope>
    <source>
        <strain evidence="1 2">120P</strain>
    </source>
</reference>
<dbReference type="AlphaFoldDB" id="A0AB35WRB5"/>
<keyword evidence="2" id="KW-1185">Reference proteome</keyword>